<dbReference type="PROSITE" id="PS00874">
    <property type="entry name" value="T2SP_F"/>
    <property type="match status" value="1"/>
</dbReference>
<protein>
    <submittedName>
        <fullName evidence="12">Type II secretion system protein F</fullName>
    </submittedName>
</protein>
<dbReference type="FunFam" id="1.20.81.30:FF:000001">
    <property type="entry name" value="Type II secretion system protein F"/>
    <property type="match status" value="2"/>
</dbReference>
<evidence type="ECO:0000256" key="6">
    <source>
        <dbReference type="ARBA" id="ARBA00022692"/>
    </source>
</evidence>
<dbReference type="InterPro" id="IPR018076">
    <property type="entry name" value="T2SS_GspF_dom"/>
</dbReference>
<dbReference type="Gene3D" id="1.20.81.30">
    <property type="entry name" value="Type II secretion system (T2SS), domain F"/>
    <property type="match status" value="2"/>
</dbReference>
<dbReference type="RefSeq" id="WP_015358940.1">
    <property type="nucleotide sequence ID" value="NZ_CP014672.1"/>
</dbReference>
<dbReference type="InterPro" id="IPR042094">
    <property type="entry name" value="T2SS_GspF_sf"/>
</dbReference>
<evidence type="ECO:0000313" key="13">
    <source>
        <dbReference type="Proteomes" id="UP000092971"/>
    </source>
</evidence>
<keyword evidence="8 10" id="KW-0472">Membrane</keyword>
<dbReference type="Proteomes" id="UP000092971">
    <property type="component" value="Chromosome"/>
</dbReference>
<dbReference type="PANTHER" id="PTHR30012">
    <property type="entry name" value="GENERAL SECRETION PATHWAY PROTEIN"/>
    <property type="match status" value="1"/>
</dbReference>
<reference evidence="12 13" key="1">
    <citation type="submission" date="2016-02" db="EMBL/GenBank/DDBJ databases">
        <title>Comparison of Clostridium stercorarium subspecies using comparative genomics and transcriptomics.</title>
        <authorList>
            <person name="Schellenberg J."/>
            <person name="Thallinger G."/>
            <person name="Levin D.B."/>
            <person name="Zhang X."/>
            <person name="Alvare G."/>
            <person name="Fristensky B."/>
            <person name="Sparling R."/>
        </authorList>
    </citation>
    <scope>NUCLEOTIDE SEQUENCE [LARGE SCALE GENOMIC DNA]</scope>
    <source>
        <strain evidence="12 13">DSM 2910</strain>
    </source>
</reference>
<comment type="similarity">
    <text evidence="2 9">Belongs to the GSP F family.</text>
</comment>
<dbReference type="GO" id="GO:0009306">
    <property type="term" value="P:protein secretion"/>
    <property type="evidence" value="ECO:0007669"/>
    <property type="project" value="InterPro"/>
</dbReference>
<evidence type="ECO:0000256" key="2">
    <source>
        <dbReference type="ARBA" id="ARBA00005745"/>
    </source>
</evidence>
<feature type="transmembrane region" description="Helical" evidence="10">
    <location>
        <begin position="170"/>
        <end position="195"/>
    </location>
</feature>
<dbReference type="OrthoDB" id="9805682at2"/>
<feature type="transmembrane region" description="Helical" evidence="10">
    <location>
        <begin position="215"/>
        <end position="237"/>
    </location>
</feature>
<dbReference type="PRINTS" id="PR00812">
    <property type="entry name" value="BCTERIALGSPF"/>
</dbReference>
<organism evidence="12 13">
    <name type="scientific">Thermoclostridium stercorarium subsp. thermolacticum DSM 2910</name>
    <dbReference type="NCBI Taxonomy" id="1121336"/>
    <lineage>
        <taxon>Bacteria</taxon>
        <taxon>Bacillati</taxon>
        <taxon>Bacillota</taxon>
        <taxon>Clostridia</taxon>
        <taxon>Eubacteriales</taxon>
        <taxon>Oscillospiraceae</taxon>
        <taxon>Thermoclostridium</taxon>
    </lineage>
</organism>
<evidence type="ECO:0000256" key="1">
    <source>
        <dbReference type="ARBA" id="ARBA00004429"/>
    </source>
</evidence>
<dbReference type="EMBL" id="CP014672">
    <property type="protein sequence ID" value="ANW98615.1"/>
    <property type="molecule type" value="Genomic_DNA"/>
</dbReference>
<proteinExistence type="inferred from homology"/>
<sequence>MPVYTYKVKNSEGEIFTGETKVESKEVLLDLFNKHGYKPLEITEKNFVNDVTQLKIFRKKVKIADLAQFCRQFAIMLEAGISIAGALDVLRYQTENPTLRECLNDVYNNIQKGISLSNVMRSFPDIFPPILLSMVEAGEVSGQLDKVFVKMAEHFEKEHKHQQKLKGAMTYPIIVLTVAVIVVAVLVLKVIPTFGEALRGMDVDLPALTQTLLNISYFCSSYWYIILFGTALLIYGIKTMSKTDRGKRILDKVTLKLPIVKDVIQTILTARFSRALSTLLSSGVLLIESLQITKRIISNSLIQERMEKAIETLKQGRTLTQSITEMQYFPPLVLSMIKTGEEAGNLDETLQKAADFYEDQTEEKLQRLMTFLEPLIMIVLGGIVAFILFSVLYPMLSVYQNLSTY</sequence>
<evidence type="ECO:0000256" key="10">
    <source>
        <dbReference type="SAM" id="Phobius"/>
    </source>
</evidence>
<evidence type="ECO:0000259" key="11">
    <source>
        <dbReference type="Pfam" id="PF00482"/>
    </source>
</evidence>
<name>A0A1B1YCX7_THEST</name>
<keyword evidence="7 10" id="KW-1133">Transmembrane helix</keyword>
<feature type="transmembrane region" description="Helical" evidence="10">
    <location>
        <begin position="375"/>
        <end position="396"/>
    </location>
</feature>
<keyword evidence="5" id="KW-0997">Cell inner membrane</keyword>
<evidence type="ECO:0000256" key="5">
    <source>
        <dbReference type="ARBA" id="ARBA00022519"/>
    </source>
</evidence>
<dbReference type="InterPro" id="IPR001992">
    <property type="entry name" value="T2SS_GspF/T4SS_PilC_CS"/>
</dbReference>
<dbReference type="GO" id="GO:0005886">
    <property type="term" value="C:plasma membrane"/>
    <property type="evidence" value="ECO:0007669"/>
    <property type="project" value="UniProtKB-SubCell"/>
</dbReference>
<keyword evidence="6 9" id="KW-0812">Transmembrane</keyword>
<feature type="domain" description="Type II secretion system protein GspF" evidence="11">
    <location>
        <begin position="272"/>
        <end position="394"/>
    </location>
</feature>
<evidence type="ECO:0000256" key="7">
    <source>
        <dbReference type="ARBA" id="ARBA00022989"/>
    </source>
</evidence>
<keyword evidence="3 9" id="KW-0813">Transport</keyword>
<dbReference type="AlphaFoldDB" id="A0A1B1YCX7"/>
<dbReference type="PANTHER" id="PTHR30012:SF0">
    <property type="entry name" value="TYPE II SECRETION SYSTEM PROTEIN F-RELATED"/>
    <property type="match status" value="1"/>
</dbReference>
<feature type="domain" description="Type II secretion system protein GspF" evidence="11">
    <location>
        <begin position="69"/>
        <end position="192"/>
    </location>
</feature>
<comment type="subcellular location">
    <subcellularLocation>
        <location evidence="1">Cell inner membrane</location>
        <topology evidence="1">Multi-pass membrane protein</topology>
    </subcellularLocation>
    <subcellularLocation>
        <location evidence="9">Cell membrane</location>
        <topology evidence="9">Multi-pass membrane protein</topology>
    </subcellularLocation>
</comment>
<accession>A0A1B1YCX7</accession>
<evidence type="ECO:0000256" key="9">
    <source>
        <dbReference type="RuleBase" id="RU003923"/>
    </source>
</evidence>
<evidence type="ECO:0000256" key="3">
    <source>
        <dbReference type="ARBA" id="ARBA00022448"/>
    </source>
</evidence>
<dbReference type="InterPro" id="IPR003004">
    <property type="entry name" value="GspF/PilC"/>
</dbReference>
<dbReference type="Pfam" id="PF00482">
    <property type="entry name" value="T2SSF"/>
    <property type="match status" value="2"/>
</dbReference>
<evidence type="ECO:0000256" key="8">
    <source>
        <dbReference type="ARBA" id="ARBA00023136"/>
    </source>
</evidence>
<gene>
    <name evidence="12" type="ORF">CSTERTH_05990</name>
</gene>
<evidence type="ECO:0000313" key="12">
    <source>
        <dbReference type="EMBL" id="ANW98615.1"/>
    </source>
</evidence>
<keyword evidence="4" id="KW-1003">Cell membrane</keyword>
<evidence type="ECO:0000256" key="4">
    <source>
        <dbReference type="ARBA" id="ARBA00022475"/>
    </source>
</evidence>